<gene>
    <name evidence="1" type="ORF">POCTA_138.1.T1560106</name>
</gene>
<proteinExistence type="predicted"/>
<dbReference type="AlphaFoldDB" id="A0A8S1YKK7"/>
<evidence type="ECO:0000313" key="1">
    <source>
        <dbReference type="EMBL" id="CAD8212082.1"/>
    </source>
</evidence>
<sequence length="333" mass="38444">MDIQLQCLYSNHNNSQIVGVCLNEDCCSQRAYCKECIEPLHFNHIQDLCSLNQFGIKMQQANLTLDSLTMRLEQAKSQIESISKFYKQLFSFLQSDFYNLSHQRFNPVIDQFISIKKIEKELLPMLGNICNDFQPMMAKFFEIQNYQIKQEFCRYQSQIVEPLNIVFPNTMDNINVFDKGKQVIKPSLGYQFVICDPVIPKQKRVTFTFEILSVGLRTAIGVCHKDINTKIQQLKEGHGSYLMVNSGNCFESSKSQGTNTTFVFDKGSKILVEVNTIQKKIIWKNLDNLNEYSVAIDTSKDLYPCLRLSCKNQQECSSVKIIDNYNYIQAAQE</sequence>
<reference evidence="1" key="1">
    <citation type="submission" date="2021-01" db="EMBL/GenBank/DDBJ databases">
        <authorList>
            <consortium name="Genoscope - CEA"/>
            <person name="William W."/>
        </authorList>
    </citation>
    <scope>NUCLEOTIDE SEQUENCE</scope>
</reference>
<organism evidence="1 2">
    <name type="scientific">Paramecium octaurelia</name>
    <dbReference type="NCBI Taxonomy" id="43137"/>
    <lineage>
        <taxon>Eukaryota</taxon>
        <taxon>Sar</taxon>
        <taxon>Alveolata</taxon>
        <taxon>Ciliophora</taxon>
        <taxon>Intramacronucleata</taxon>
        <taxon>Oligohymenophorea</taxon>
        <taxon>Peniculida</taxon>
        <taxon>Parameciidae</taxon>
        <taxon>Paramecium</taxon>
    </lineage>
</organism>
<comment type="caution">
    <text evidence="1">The sequence shown here is derived from an EMBL/GenBank/DDBJ whole genome shotgun (WGS) entry which is preliminary data.</text>
</comment>
<evidence type="ECO:0000313" key="2">
    <source>
        <dbReference type="Proteomes" id="UP000683925"/>
    </source>
</evidence>
<dbReference type="EMBL" id="CAJJDP010000158">
    <property type="protein sequence ID" value="CAD8212082.1"/>
    <property type="molecule type" value="Genomic_DNA"/>
</dbReference>
<accession>A0A8S1YKK7</accession>
<dbReference type="Proteomes" id="UP000683925">
    <property type="component" value="Unassembled WGS sequence"/>
</dbReference>
<dbReference type="OMA" id="SGNCFES"/>
<name>A0A8S1YKK7_PAROT</name>
<dbReference type="OrthoDB" id="296602at2759"/>
<keyword evidence="2" id="KW-1185">Reference proteome</keyword>
<protein>
    <submittedName>
        <fullName evidence="1">Uncharacterized protein</fullName>
    </submittedName>
</protein>